<dbReference type="Pfam" id="PF11575">
    <property type="entry name" value="FhuF_C"/>
    <property type="match status" value="1"/>
</dbReference>
<reference evidence="2 3" key="1">
    <citation type="submission" date="2017-07" db="EMBL/GenBank/DDBJ databases">
        <title>Annotated genome sequence of Bacterioplanes sanyensis isolated from Red Sea.</title>
        <authorList>
            <person name="Rehman Z.U."/>
        </authorList>
    </citation>
    <scope>NUCLEOTIDE SEQUENCE [LARGE SCALE GENOMIC DNA]</scope>
    <source>
        <strain evidence="2 3">NV9</strain>
    </source>
</reference>
<protein>
    <recommendedName>
        <fullName evidence="1">Ferric siderophore reductase C-terminal domain-containing protein</fullName>
    </recommendedName>
</protein>
<sequence>MPWSPALTEQPHWLRHWHAAISLSQQAPLWVSLSQPDSVAAMVERVHAAHVNSPSVYRHHRCWTLLLWQPVYASLAAVHDAHALLPLDGLQQGCQHGSVYGVRELPAQPSALPLSVRITEQGQHLQQFAQQAQTLLQRLLPLKSKSLWGLLADLLWLGLQAGWHAARDADAWYRYGQDWQQAVLAQQPLAGRRDLIFLNQQQGWRMQRGSCCFHYLTEDGELCEGCPKAQHKTATLKQTA</sequence>
<evidence type="ECO:0000259" key="1">
    <source>
        <dbReference type="Pfam" id="PF11575"/>
    </source>
</evidence>
<gene>
    <name evidence="2" type="ORF">CHH28_02160</name>
</gene>
<evidence type="ECO:0000313" key="2">
    <source>
        <dbReference type="EMBL" id="ASP37549.1"/>
    </source>
</evidence>
<feature type="domain" description="Ferric siderophore reductase C-terminal" evidence="1">
    <location>
        <begin position="208"/>
        <end position="228"/>
    </location>
</feature>
<dbReference type="EMBL" id="CP022530">
    <property type="protein sequence ID" value="ASP37549.1"/>
    <property type="molecule type" value="Genomic_DNA"/>
</dbReference>
<dbReference type="GO" id="GO:0051537">
    <property type="term" value="F:2 iron, 2 sulfur cluster binding"/>
    <property type="evidence" value="ECO:0007669"/>
    <property type="project" value="InterPro"/>
</dbReference>
<dbReference type="KEGG" id="bsan:CHH28_02160"/>
<organism evidence="2 3">
    <name type="scientific">Bacterioplanes sanyensis</name>
    <dbReference type="NCBI Taxonomy" id="1249553"/>
    <lineage>
        <taxon>Bacteria</taxon>
        <taxon>Pseudomonadati</taxon>
        <taxon>Pseudomonadota</taxon>
        <taxon>Gammaproteobacteria</taxon>
        <taxon>Oceanospirillales</taxon>
        <taxon>Oceanospirillaceae</taxon>
        <taxon>Bacterioplanes</taxon>
    </lineage>
</organism>
<dbReference type="Proteomes" id="UP000202440">
    <property type="component" value="Chromosome"/>
</dbReference>
<evidence type="ECO:0000313" key="3">
    <source>
        <dbReference type="Proteomes" id="UP000202440"/>
    </source>
</evidence>
<accession>A0A222FFM2</accession>
<keyword evidence="3" id="KW-1185">Reference proteome</keyword>
<dbReference type="InterPro" id="IPR024726">
    <property type="entry name" value="FhuF_C"/>
</dbReference>
<proteinExistence type="predicted"/>
<name>A0A222FFM2_9GAMM</name>
<dbReference type="AlphaFoldDB" id="A0A222FFM2"/>